<accession>A0A3D8Q2M3</accession>
<comment type="caution">
    <text evidence="2">The sequence shown here is derived from an EMBL/GenBank/DDBJ whole genome shotgun (WGS) entry which is preliminary data.</text>
</comment>
<keyword evidence="3" id="KW-1185">Reference proteome</keyword>
<dbReference type="InterPro" id="IPR036237">
    <property type="entry name" value="Xyl_isomerase-like_sf"/>
</dbReference>
<evidence type="ECO:0000259" key="1">
    <source>
        <dbReference type="Pfam" id="PF01261"/>
    </source>
</evidence>
<feature type="domain" description="Xylose isomerase-like TIM barrel" evidence="1">
    <location>
        <begin position="29"/>
        <end position="249"/>
    </location>
</feature>
<proteinExistence type="predicted"/>
<evidence type="ECO:0000313" key="3">
    <source>
        <dbReference type="Proteomes" id="UP000257143"/>
    </source>
</evidence>
<dbReference type="OrthoDB" id="9779184at2"/>
<dbReference type="InterPro" id="IPR013022">
    <property type="entry name" value="Xyl_isomerase-like_TIM-brl"/>
</dbReference>
<dbReference type="SUPFAM" id="SSF51658">
    <property type="entry name" value="Xylose isomerase-like"/>
    <property type="match status" value="1"/>
</dbReference>
<gene>
    <name evidence="2" type="ORF">CWR48_00200</name>
</gene>
<evidence type="ECO:0000313" key="2">
    <source>
        <dbReference type="EMBL" id="RDW22167.1"/>
    </source>
</evidence>
<dbReference type="EMBL" id="PIOC01000001">
    <property type="protein sequence ID" value="RDW22167.1"/>
    <property type="molecule type" value="Genomic_DNA"/>
</dbReference>
<reference evidence="3" key="1">
    <citation type="submission" date="2017-11" db="EMBL/GenBank/DDBJ databases">
        <authorList>
            <person name="Zhu W."/>
        </authorList>
    </citation>
    <scope>NUCLEOTIDE SEQUENCE [LARGE SCALE GENOMIC DNA]</scope>
    <source>
        <strain evidence="3">CAU 1183</strain>
    </source>
</reference>
<dbReference type="Pfam" id="PF01261">
    <property type="entry name" value="AP_endonuc_2"/>
    <property type="match status" value="1"/>
</dbReference>
<name>A0A3D8Q2M3_9BACI</name>
<organism evidence="2 3">
    <name type="scientific">Oceanobacillus arenosus</name>
    <dbReference type="NCBI Taxonomy" id="1229153"/>
    <lineage>
        <taxon>Bacteria</taxon>
        <taxon>Bacillati</taxon>
        <taxon>Bacillota</taxon>
        <taxon>Bacilli</taxon>
        <taxon>Bacillales</taxon>
        <taxon>Bacillaceae</taxon>
        <taxon>Oceanobacillus</taxon>
    </lineage>
</organism>
<dbReference type="RefSeq" id="WP_115771027.1">
    <property type="nucleotide sequence ID" value="NZ_PIOC01000001.1"/>
</dbReference>
<dbReference type="PANTHER" id="PTHR12110">
    <property type="entry name" value="HYDROXYPYRUVATE ISOMERASE"/>
    <property type="match status" value="1"/>
</dbReference>
<dbReference type="Proteomes" id="UP000257143">
    <property type="component" value="Unassembled WGS sequence"/>
</dbReference>
<sequence length="273" mass="31179">MVMEFGCQGSTWVLNYDIEANIMDKIMDDVKQGGFTGLDMQVALLGSYKNDPALFKQELDNRGLKLAALTLPHAFDGGKSSEKERELQTYYFDYLKQFPGAILNIPSRVGQNRDNILQRQKEIIKGANELGKRAYENGVVTSFHPISYETSYWRFKEDYDVLFDGLDPKYMGYTPDVGHIIFGGMDPVEIINEALPLIKHVHFKDASKHQEWKKMGEGDIDIPQCVQVLKNYDYEGWLIVEEETPEAQTQTTETIAEIGKYVEKNLYPIVKGE</sequence>
<dbReference type="AlphaFoldDB" id="A0A3D8Q2M3"/>
<dbReference type="InterPro" id="IPR050312">
    <property type="entry name" value="IolE/XylAMocC-like"/>
</dbReference>
<dbReference type="PANTHER" id="PTHR12110:SF41">
    <property type="entry name" value="INOSOSE DEHYDRATASE"/>
    <property type="match status" value="1"/>
</dbReference>
<dbReference type="Gene3D" id="3.20.20.150">
    <property type="entry name" value="Divalent-metal-dependent TIM barrel enzymes"/>
    <property type="match status" value="1"/>
</dbReference>
<protein>
    <recommendedName>
        <fullName evidence="1">Xylose isomerase-like TIM barrel domain-containing protein</fullName>
    </recommendedName>
</protein>